<dbReference type="InterPro" id="IPR015943">
    <property type="entry name" value="WD40/YVTN_repeat-like_dom_sf"/>
</dbReference>
<dbReference type="AlphaFoldDB" id="A0A9K3CU74"/>
<feature type="compositionally biased region" description="Basic and acidic residues" evidence="3">
    <location>
        <begin position="273"/>
        <end position="303"/>
    </location>
</feature>
<name>A0A9K3CU74_9EUKA</name>
<keyword evidence="5" id="KW-1185">Reference proteome</keyword>
<keyword evidence="2" id="KW-0677">Repeat</keyword>
<dbReference type="OrthoDB" id="10264376at2759"/>
<keyword evidence="1" id="KW-0853">WD repeat</keyword>
<feature type="region of interest" description="Disordered" evidence="3">
    <location>
        <begin position="270"/>
        <end position="310"/>
    </location>
</feature>
<dbReference type="Gene3D" id="2.130.10.10">
    <property type="entry name" value="YVTN repeat-like/Quinoprotein amine dehydrogenase"/>
    <property type="match status" value="1"/>
</dbReference>
<dbReference type="PANTHER" id="PTHR16017">
    <property type="entry name" value="GASTRULATION DEFECTIVE PROTEIN 1-RELATED"/>
    <property type="match status" value="1"/>
</dbReference>
<dbReference type="GO" id="GO:0035861">
    <property type="term" value="C:site of double-strand break"/>
    <property type="evidence" value="ECO:0007669"/>
    <property type="project" value="TreeGrafter"/>
</dbReference>
<proteinExistence type="predicted"/>
<evidence type="ECO:0000313" key="5">
    <source>
        <dbReference type="Proteomes" id="UP000265618"/>
    </source>
</evidence>
<evidence type="ECO:0000256" key="3">
    <source>
        <dbReference type="SAM" id="MobiDB-lite"/>
    </source>
</evidence>
<comment type="caution">
    <text evidence="4">The sequence shown here is derived from an EMBL/GenBank/DDBJ whole genome shotgun (WGS) entry which is preliminary data.</text>
</comment>
<gene>
    <name evidence="4" type="ORF">KIPB_004718</name>
</gene>
<evidence type="ECO:0000313" key="4">
    <source>
        <dbReference type="EMBL" id="GIQ83403.1"/>
    </source>
</evidence>
<evidence type="ECO:0000256" key="2">
    <source>
        <dbReference type="ARBA" id="ARBA00022737"/>
    </source>
</evidence>
<dbReference type="PANTHER" id="PTHR16017:SF0">
    <property type="entry name" value="WD REPEAT-CONTAINING PROTEIN 70"/>
    <property type="match status" value="1"/>
</dbReference>
<dbReference type="EMBL" id="BDIP01001035">
    <property type="protein sequence ID" value="GIQ83403.1"/>
    <property type="molecule type" value="Genomic_DNA"/>
</dbReference>
<protein>
    <submittedName>
        <fullName evidence="4">Uncharacterized protein</fullName>
    </submittedName>
</protein>
<dbReference type="InterPro" id="IPR051858">
    <property type="entry name" value="WD_repeat_GAD-1"/>
</dbReference>
<reference evidence="4 5" key="1">
    <citation type="journal article" date="2018" name="PLoS ONE">
        <title>The draft genome of Kipferlia bialata reveals reductive genome evolution in fornicate parasites.</title>
        <authorList>
            <person name="Tanifuji G."/>
            <person name="Takabayashi S."/>
            <person name="Kume K."/>
            <person name="Takagi M."/>
            <person name="Nakayama T."/>
            <person name="Kamikawa R."/>
            <person name="Inagaki Y."/>
            <person name="Hashimoto T."/>
        </authorList>
    </citation>
    <scope>NUCLEOTIDE SEQUENCE [LARGE SCALE GENOMIC DNA]</scope>
    <source>
        <strain evidence="4">NY0173</strain>
    </source>
</reference>
<dbReference type="SUPFAM" id="SSF50978">
    <property type="entry name" value="WD40 repeat-like"/>
    <property type="match status" value="1"/>
</dbReference>
<accession>A0A9K3CU74</accession>
<evidence type="ECO:0000256" key="1">
    <source>
        <dbReference type="ARBA" id="ARBA00022574"/>
    </source>
</evidence>
<organism evidence="4 5">
    <name type="scientific">Kipferlia bialata</name>
    <dbReference type="NCBI Taxonomy" id="797122"/>
    <lineage>
        <taxon>Eukaryota</taxon>
        <taxon>Metamonada</taxon>
        <taxon>Carpediemonas-like organisms</taxon>
        <taxon>Kipferlia</taxon>
    </lineage>
</organism>
<sequence length="310" mass="33384">MDATIRLWDVSKGYPCKNQAVFAYRGRHGRQRGKGTGLECLASVSCGRMASNSATVVAGSEDGSLMRVDMRTPHRDCGMCIDIKGGLGKSAGVKPTSLVLAKESETLFARLSDGHIVSVDMRNLTKGAVTITETPLPSVYNLPQSIALSPDGSVLMVGVGEREGTKGLVAEDGAVVYLDTDTMDVVDVHPLVGMGPCNVVLWHGVTNQCYAGTQSGVIHCTADKEVMKDETGRDRPGLLTVIKTKGVKRKTPSNPENYMRPTILAGRAAELADEGKFDGKERVKRARDGDKEPLPVRPFDKGFSHRKNRD</sequence>
<dbReference type="Proteomes" id="UP000265618">
    <property type="component" value="Unassembled WGS sequence"/>
</dbReference>
<dbReference type="InterPro" id="IPR036322">
    <property type="entry name" value="WD40_repeat_dom_sf"/>
</dbReference>
<dbReference type="GO" id="GO:0005634">
    <property type="term" value="C:nucleus"/>
    <property type="evidence" value="ECO:0007669"/>
    <property type="project" value="TreeGrafter"/>
</dbReference>